<dbReference type="Proteomes" id="UP000034778">
    <property type="component" value="Unassembled WGS sequence"/>
</dbReference>
<organism evidence="1 2">
    <name type="scientific">Candidatus Woesebacteria bacterium GW2011_GWB1_33_22</name>
    <dbReference type="NCBI Taxonomy" id="1618566"/>
    <lineage>
        <taxon>Bacteria</taxon>
        <taxon>Candidatus Woeseibacteriota</taxon>
    </lineage>
</organism>
<evidence type="ECO:0008006" key="3">
    <source>
        <dbReference type="Google" id="ProtNLM"/>
    </source>
</evidence>
<comment type="caution">
    <text evidence="1">The sequence shown here is derived from an EMBL/GenBank/DDBJ whole genome shotgun (WGS) entry which is preliminary data.</text>
</comment>
<name>A0A0F9ZM20_9BACT</name>
<accession>A0A0F9ZM20</accession>
<sequence length="264" mass="31496">MKDFINSPPTRNTTNLNYWRRNYFVLAGLHITCQTIKELNPLINKAKINCFGTKHVEIKSDWLRNPNRRKKHYLDVFNIDEIKLKNFIEKEWYSFMEKYSESIQIQAFVLDKRYYKNNRTIFTPLQILTQVLFDRVELHPHKNCVIVFDQMDSEIKSTDHNQGQILKISSKKIDLGSFHKKFSHTKPRFEKSKNSNFLQLADTVAYNVYRQFVNYGDLNENLDIKTVERYPYLNRLINNFYNKNNKITGYGIVRVPKATKNPLK</sequence>
<evidence type="ECO:0000313" key="2">
    <source>
        <dbReference type="Proteomes" id="UP000034778"/>
    </source>
</evidence>
<proteinExistence type="predicted"/>
<dbReference type="AlphaFoldDB" id="A0A0F9ZM20"/>
<dbReference type="Pfam" id="PF12686">
    <property type="entry name" value="DUF3800"/>
    <property type="match status" value="1"/>
</dbReference>
<evidence type="ECO:0000313" key="1">
    <source>
        <dbReference type="EMBL" id="KKP45179.1"/>
    </source>
</evidence>
<protein>
    <recommendedName>
        <fullName evidence="3">DUF3800 domain-containing protein</fullName>
    </recommendedName>
</protein>
<gene>
    <name evidence="1" type="ORF">UR35_C0002G0012</name>
</gene>
<reference evidence="1 2" key="1">
    <citation type="journal article" date="2015" name="Nature">
        <title>rRNA introns, odd ribosomes, and small enigmatic genomes across a large radiation of phyla.</title>
        <authorList>
            <person name="Brown C.T."/>
            <person name="Hug L.A."/>
            <person name="Thomas B.C."/>
            <person name="Sharon I."/>
            <person name="Castelle C.J."/>
            <person name="Singh A."/>
            <person name="Wilkins M.J."/>
            <person name="Williams K.H."/>
            <person name="Banfield J.F."/>
        </authorList>
    </citation>
    <scope>NUCLEOTIDE SEQUENCE [LARGE SCALE GENOMIC DNA]</scope>
</reference>
<dbReference type="EMBL" id="LBOW01000002">
    <property type="protein sequence ID" value="KKP45179.1"/>
    <property type="molecule type" value="Genomic_DNA"/>
</dbReference>
<dbReference type="InterPro" id="IPR024524">
    <property type="entry name" value="DUF3800"/>
</dbReference>
<dbReference type="STRING" id="1618566.UR35_C0002G0012"/>